<dbReference type="Proteomes" id="UP000054683">
    <property type="component" value="Unassembled WGS sequence"/>
</dbReference>
<dbReference type="AlphaFoldDB" id="A0A158GNF4"/>
<name>A0A158GNF4_9BURK</name>
<proteinExistence type="predicted"/>
<accession>A0A158GNF4</accession>
<evidence type="ECO:0000313" key="2">
    <source>
        <dbReference type="EMBL" id="SAL33646.1"/>
    </source>
</evidence>
<evidence type="ECO:0000313" key="3">
    <source>
        <dbReference type="Proteomes" id="UP000054683"/>
    </source>
</evidence>
<feature type="region of interest" description="Disordered" evidence="1">
    <location>
        <begin position="1"/>
        <end position="26"/>
    </location>
</feature>
<reference evidence="2 3" key="1">
    <citation type="submission" date="2016-01" db="EMBL/GenBank/DDBJ databases">
        <authorList>
            <person name="Oliw E.H."/>
        </authorList>
    </citation>
    <scope>NUCLEOTIDE SEQUENCE [LARGE SCALE GENOMIC DNA]</scope>
    <source>
        <strain evidence="2">LMG 27134</strain>
    </source>
</reference>
<sequence>MALVSEPGSLRNGRKRLASAGQLPTGEIDPDLAHILSYSNAKMLAELPREVVRGDMAVGGDLIQRQPLMKAFEQ</sequence>
<organism evidence="2 3">
    <name type="scientific">Caballeronia udeis</name>
    <dbReference type="NCBI Taxonomy" id="1232866"/>
    <lineage>
        <taxon>Bacteria</taxon>
        <taxon>Pseudomonadati</taxon>
        <taxon>Pseudomonadota</taxon>
        <taxon>Betaproteobacteria</taxon>
        <taxon>Burkholderiales</taxon>
        <taxon>Burkholderiaceae</taxon>
        <taxon>Caballeronia</taxon>
    </lineage>
</organism>
<protein>
    <submittedName>
        <fullName evidence="2">Uncharacterized protein</fullName>
    </submittedName>
</protein>
<dbReference type="EMBL" id="FCOK02000017">
    <property type="protein sequence ID" value="SAL33646.1"/>
    <property type="molecule type" value="Genomic_DNA"/>
</dbReference>
<gene>
    <name evidence="2" type="ORF">AWB69_03033</name>
</gene>
<evidence type="ECO:0000256" key="1">
    <source>
        <dbReference type="SAM" id="MobiDB-lite"/>
    </source>
</evidence>